<dbReference type="AlphaFoldDB" id="A0A3B1ASM1"/>
<keyword evidence="5" id="KW-0411">Iron-sulfur</keyword>
<dbReference type="PANTHER" id="PTHR44379:SF5">
    <property type="entry name" value="OXIDOREDUCTASE WITH IRON-SULFUR SUBUNIT"/>
    <property type="match status" value="1"/>
</dbReference>
<evidence type="ECO:0000256" key="2">
    <source>
        <dbReference type="ARBA" id="ARBA00022723"/>
    </source>
</evidence>
<keyword evidence="1" id="KW-0001">2Fe-2S</keyword>
<evidence type="ECO:0000313" key="7">
    <source>
        <dbReference type="EMBL" id="VAX06742.1"/>
    </source>
</evidence>
<dbReference type="GO" id="GO:0016491">
    <property type="term" value="F:oxidoreductase activity"/>
    <property type="evidence" value="ECO:0007669"/>
    <property type="project" value="UniProtKB-KW"/>
</dbReference>
<dbReference type="InterPro" id="IPR012675">
    <property type="entry name" value="Beta-grasp_dom_sf"/>
</dbReference>
<sequence>MKLLKLTINGLECTKAVSPSMTLLDFLREELNLTGTKNGCDNGACGCCSVMIDGKPMLSCILPVLEAEGAAITTIEGIAKGNELHPVQEAMIEMGAIQCGFCTPAMVINGVHMLAKNNNPGDDEVKECISATVCRCTGYNSIEKALHLAASKMREAAHDGS</sequence>
<protein>
    <recommendedName>
        <fullName evidence="6">2Fe-2S ferredoxin-type domain-containing protein</fullName>
    </recommendedName>
</protein>
<keyword evidence="4" id="KW-0408">Iron</keyword>
<proteinExistence type="predicted"/>
<name>A0A3B1ASM1_9ZZZZ</name>
<dbReference type="GO" id="GO:0046872">
    <property type="term" value="F:metal ion binding"/>
    <property type="evidence" value="ECO:0007669"/>
    <property type="project" value="UniProtKB-KW"/>
</dbReference>
<keyword evidence="2" id="KW-0479">Metal-binding</keyword>
<dbReference type="EMBL" id="UOFW01000181">
    <property type="protein sequence ID" value="VAX06742.1"/>
    <property type="molecule type" value="Genomic_DNA"/>
</dbReference>
<dbReference type="GO" id="GO:0051537">
    <property type="term" value="F:2 iron, 2 sulfur cluster binding"/>
    <property type="evidence" value="ECO:0007669"/>
    <property type="project" value="UniProtKB-KW"/>
</dbReference>
<reference evidence="7" key="1">
    <citation type="submission" date="2018-06" db="EMBL/GenBank/DDBJ databases">
        <authorList>
            <person name="Zhirakovskaya E."/>
        </authorList>
    </citation>
    <scope>NUCLEOTIDE SEQUENCE</scope>
</reference>
<accession>A0A3B1ASM1</accession>
<dbReference type="CDD" id="cd00207">
    <property type="entry name" value="fer2"/>
    <property type="match status" value="1"/>
</dbReference>
<dbReference type="Pfam" id="PF01799">
    <property type="entry name" value="Fer2_2"/>
    <property type="match status" value="1"/>
</dbReference>
<dbReference type="Gene3D" id="1.10.150.120">
    <property type="entry name" value="[2Fe-2S]-binding domain"/>
    <property type="match status" value="1"/>
</dbReference>
<feature type="domain" description="2Fe-2S ferredoxin-type" evidence="6">
    <location>
        <begin position="2"/>
        <end position="78"/>
    </location>
</feature>
<dbReference type="InterPro" id="IPR036884">
    <property type="entry name" value="2Fe-2S-bd_dom_sf"/>
</dbReference>
<dbReference type="Gene3D" id="3.10.20.30">
    <property type="match status" value="1"/>
</dbReference>
<evidence type="ECO:0000256" key="4">
    <source>
        <dbReference type="ARBA" id="ARBA00023004"/>
    </source>
</evidence>
<dbReference type="InterPro" id="IPR001041">
    <property type="entry name" value="2Fe-2S_ferredoxin-type"/>
</dbReference>
<keyword evidence="3" id="KW-0560">Oxidoreductase</keyword>
<dbReference type="Pfam" id="PF00111">
    <property type="entry name" value="Fer2"/>
    <property type="match status" value="1"/>
</dbReference>
<dbReference type="InterPro" id="IPR036010">
    <property type="entry name" value="2Fe-2S_ferredoxin-like_sf"/>
</dbReference>
<dbReference type="InterPro" id="IPR051452">
    <property type="entry name" value="Diverse_Oxidoreductases"/>
</dbReference>
<evidence type="ECO:0000256" key="1">
    <source>
        <dbReference type="ARBA" id="ARBA00022714"/>
    </source>
</evidence>
<dbReference type="InterPro" id="IPR002888">
    <property type="entry name" value="2Fe-2S-bd"/>
</dbReference>
<evidence type="ECO:0000256" key="3">
    <source>
        <dbReference type="ARBA" id="ARBA00023002"/>
    </source>
</evidence>
<dbReference type="SUPFAM" id="SSF47741">
    <property type="entry name" value="CO dehydrogenase ISP C-domain like"/>
    <property type="match status" value="1"/>
</dbReference>
<dbReference type="PANTHER" id="PTHR44379">
    <property type="entry name" value="OXIDOREDUCTASE WITH IRON-SULFUR SUBUNIT"/>
    <property type="match status" value="1"/>
</dbReference>
<gene>
    <name evidence="7" type="ORF">MNBD_ALPHA03-368</name>
</gene>
<dbReference type="PROSITE" id="PS51085">
    <property type="entry name" value="2FE2S_FER_2"/>
    <property type="match status" value="1"/>
</dbReference>
<organism evidence="7">
    <name type="scientific">hydrothermal vent metagenome</name>
    <dbReference type="NCBI Taxonomy" id="652676"/>
    <lineage>
        <taxon>unclassified sequences</taxon>
        <taxon>metagenomes</taxon>
        <taxon>ecological metagenomes</taxon>
    </lineage>
</organism>
<dbReference type="FunFam" id="3.10.20.30:FF:000020">
    <property type="entry name" value="Xanthine dehydrogenase iron-sulfur subunit"/>
    <property type="match status" value="1"/>
</dbReference>
<evidence type="ECO:0000259" key="6">
    <source>
        <dbReference type="PROSITE" id="PS51085"/>
    </source>
</evidence>
<evidence type="ECO:0000256" key="5">
    <source>
        <dbReference type="ARBA" id="ARBA00023014"/>
    </source>
</evidence>
<dbReference type="SUPFAM" id="SSF54292">
    <property type="entry name" value="2Fe-2S ferredoxin-like"/>
    <property type="match status" value="1"/>
</dbReference>